<reference evidence="1" key="1">
    <citation type="submission" date="2018-05" db="EMBL/GenBank/DDBJ databases">
        <authorList>
            <person name="Lanie J.A."/>
            <person name="Ng W.-L."/>
            <person name="Kazmierczak K.M."/>
            <person name="Andrzejewski T.M."/>
            <person name="Davidsen T.M."/>
            <person name="Wayne K.J."/>
            <person name="Tettelin H."/>
            <person name="Glass J.I."/>
            <person name="Rusch D."/>
            <person name="Podicherti R."/>
            <person name="Tsui H.-C.T."/>
            <person name="Winkler M.E."/>
        </authorList>
    </citation>
    <scope>NUCLEOTIDE SEQUENCE</scope>
</reference>
<dbReference type="EMBL" id="UINC01165247">
    <property type="protein sequence ID" value="SVD66537.1"/>
    <property type="molecule type" value="Genomic_DNA"/>
</dbReference>
<organism evidence="1">
    <name type="scientific">marine metagenome</name>
    <dbReference type="NCBI Taxonomy" id="408172"/>
    <lineage>
        <taxon>unclassified sequences</taxon>
        <taxon>metagenomes</taxon>
        <taxon>ecological metagenomes</taxon>
    </lineage>
</organism>
<gene>
    <name evidence="1" type="ORF">METZ01_LOCUS419391</name>
</gene>
<protein>
    <submittedName>
        <fullName evidence="1">Uncharacterized protein</fullName>
    </submittedName>
</protein>
<name>A0A382X5Q5_9ZZZZ</name>
<feature type="non-terminal residue" evidence="1">
    <location>
        <position position="74"/>
    </location>
</feature>
<accession>A0A382X5Q5</accession>
<dbReference type="AlphaFoldDB" id="A0A382X5Q5"/>
<sequence>MFIYQRRISVSVLCAALLAVAAVRSDAATSDPVRSIDNIPPAPATEIRALNTGSEVLVTWVASVDDAQAFTVFG</sequence>
<evidence type="ECO:0000313" key="1">
    <source>
        <dbReference type="EMBL" id="SVD66537.1"/>
    </source>
</evidence>
<proteinExistence type="predicted"/>